<protein>
    <submittedName>
        <fullName evidence="1">Uncharacterized protein</fullName>
    </submittedName>
</protein>
<gene>
    <name evidence="2" type="ORF">CP978_33990</name>
    <name evidence="1" type="ORF">SNOD_33755</name>
</gene>
<proteinExistence type="predicted"/>
<dbReference type="EMBL" id="CP023747">
    <property type="protein sequence ID" value="QEV42887.1"/>
    <property type="molecule type" value="Genomic_DNA"/>
</dbReference>
<dbReference type="KEGG" id="snq:CP978_33990"/>
<accession>A0A0B5DSX3</accession>
<sequence>MTASGCGDAGTGLAAGELGEREPMTIDYRARVLKGATLLDEKRPGWEREIDVDKLDVGVGACCVTAQLSGEDDWYLGMEELDLTHGNGGSYVAHGFDAENPDASMYEGVECDAAIDAQQSVYATLNALWREMITERLQAGGTGERA</sequence>
<name>A0A0B5DSX3_9ACTN</name>
<dbReference type="AlphaFoldDB" id="A0A0B5DSX3"/>
<keyword evidence="3" id="KW-1185">Reference proteome</keyword>
<dbReference type="Proteomes" id="UP000325763">
    <property type="component" value="Chromosome"/>
</dbReference>
<dbReference type="HOGENOM" id="CLU_1776438_0_0_11"/>
<evidence type="ECO:0000313" key="1">
    <source>
        <dbReference type="EMBL" id="AJE44400.1"/>
    </source>
</evidence>
<reference evidence="3" key="1">
    <citation type="submission" date="2014-09" db="EMBL/GenBank/DDBJ databases">
        <title>Sequence of the Streptomyces nodosus genome.</title>
        <authorList>
            <person name="Sweeney P."/>
            <person name="Stephens N."/>
            <person name="Murphy C."/>
            <person name="Caffrey P."/>
        </authorList>
    </citation>
    <scope>NUCLEOTIDE SEQUENCE [LARGE SCALE GENOMIC DNA]</scope>
    <source>
        <strain evidence="3">ATCC 14899</strain>
    </source>
</reference>
<reference evidence="1 3" key="2">
    <citation type="journal article" date="2016" name="Appl. Microbiol. Biotechnol.">
        <title>Exploiting the genome sequence of Streptomyces nodosus for enhanced antibiotic production.</title>
        <authorList>
            <person name="Sweeney P."/>
            <person name="Murphy C.D."/>
            <person name="Caffrey P."/>
        </authorList>
    </citation>
    <scope>NUCLEOTIDE SEQUENCE [LARGE SCALE GENOMIC DNA]</scope>
    <source>
        <strain evidence="1 3">ATCC 14899</strain>
    </source>
</reference>
<evidence type="ECO:0000313" key="2">
    <source>
        <dbReference type="EMBL" id="QEV42887.1"/>
    </source>
</evidence>
<evidence type="ECO:0000313" key="4">
    <source>
        <dbReference type="Proteomes" id="UP000325763"/>
    </source>
</evidence>
<dbReference type="EMBL" id="CP009313">
    <property type="protein sequence ID" value="AJE44400.1"/>
    <property type="molecule type" value="Genomic_DNA"/>
</dbReference>
<reference evidence="2 4" key="3">
    <citation type="submission" date="2017-09" db="EMBL/GenBank/DDBJ databases">
        <title>Streptomyces genome completion.</title>
        <authorList>
            <person name="Lee N."/>
            <person name="Cho B.-K."/>
        </authorList>
    </citation>
    <scope>NUCLEOTIDE SEQUENCE [LARGE SCALE GENOMIC DNA]</scope>
    <source>
        <strain evidence="2 4">ATCC 14899</strain>
    </source>
</reference>
<dbReference type="STRING" id="40318.SNOD_33755"/>
<organism evidence="1 3">
    <name type="scientific">Streptomyces nodosus</name>
    <dbReference type="NCBI Taxonomy" id="40318"/>
    <lineage>
        <taxon>Bacteria</taxon>
        <taxon>Bacillati</taxon>
        <taxon>Actinomycetota</taxon>
        <taxon>Actinomycetes</taxon>
        <taxon>Kitasatosporales</taxon>
        <taxon>Streptomycetaceae</taxon>
        <taxon>Streptomyces</taxon>
    </lineage>
</organism>
<evidence type="ECO:0000313" key="3">
    <source>
        <dbReference type="Proteomes" id="UP000031526"/>
    </source>
</evidence>
<dbReference type="Proteomes" id="UP000031526">
    <property type="component" value="Chromosome"/>
</dbReference>